<proteinExistence type="predicted"/>
<name>A0A221UW50_9FLAO</name>
<evidence type="ECO:0000313" key="1">
    <source>
        <dbReference type="EMBL" id="ASO05326.1"/>
    </source>
</evidence>
<gene>
    <name evidence="1" type="ORF">AREALGSMS7_01862</name>
</gene>
<sequence length="236" mass="27993">MTEEEYLSLKSNIEIYCDILLGVLRYTPVRNYQSEEDYKRILNRNLKFENNDDHHRLRACIDLTEDTQYAISEFYKNGLITKSEGQGEMYLRLYGVLNAVYLQMQSTIELIELFKVPNKKKISTALKALKVIDVRNKLAAHTPNYTNDINQGKSKTESYRLTQTSITKWGDQLMIVSSYDQIEEFQLVPLMKIFTERIEYYLDIISEKGLKLFPNKSEQKEWMVNRLNFVRKRKTW</sequence>
<accession>A0A221UW50</accession>
<dbReference type="Proteomes" id="UP000204551">
    <property type="component" value="Chromosome"/>
</dbReference>
<reference evidence="1 2" key="1">
    <citation type="submission" date="2017-07" db="EMBL/GenBank/DDBJ databases">
        <title>Genome Sequence of Arenibacter algicola Strain SMS7 Isolated from a culture of the Diatom Skeletonema marinoi.</title>
        <authorList>
            <person name="Topel M."/>
            <person name="Pinder M.I.M."/>
            <person name="Johansson O.N."/>
            <person name="Kourtchenko O."/>
            <person name="Godhe A."/>
            <person name="Clarke A.K."/>
        </authorList>
    </citation>
    <scope>NUCLEOTIDE SEQUENCE [LARGE SCALE GENOMIC DNA]</scope>
    <source>
        <strain evidence="1 2">SMS7</strain>
    </source>
</reference>
<dbReference type="AlphaFoldDB" id="A0A221UW50"/>
<dbReference type="KEGG" id="aalg:AREALGSMS7_01862"/>
<dbReference type="EMBL" id="CP022515">
    <property type="protein sequence ID" value="ASO05326.1"/>
    <property type="molecule type" value="Genomic_DNA"/>
</dbReference>
<dbReference type="RefSeq" id="WP_093978105.1">
    <property type="nucleotide sequence ID" value="NZ_CP022515.1"/>
</dbReference>
<organism evidence="1 2">
    <name type="scientific">Arenibacter algicola</name>
    <dbReference type="NCBI Taxonomy" id="616991"/>
    <lineage>
        <taxon>Bacteria</taxon>
        <taxon>Pseudomonadati</taxon>
        <taxon>Bacteroidota</taxon>
        <taxon>Flavobacteriia</taxon>
        <taxon>Flavobacteriales</taxon>
        <taxon>Flavobacteriaceae</taxon>
        <taxon>Arenibacter</taxon>
    </lineage>
</organism>
<evidence type="ECO:0000313" key="2">
    <source>
        <dbReference type="Proteomes" id="UP000204551"/>
    </source>
</evidence>
<protein>
    <submittedName>
        <fullName evidence="1">Uncharacterized protein</fullName>
    </submittedName>
</protein>